<feature type="transmembrane region" description="Helical" evidence="7">
    <location>
        <begin position="205"/>
        <end position="227"/>
    </location>
</feature>
<feature type="transmembrane region" description="Helical" evidence="7">
    <location>
        <begin position="460"/>
        <end position="479"/>
    </location>
</feature>
<keyword evidence="9" id="KW-1185">Reference proteome</keyword>
<reference evidence="9" key="1">
    <citation type="journal article" date="2020" name="Stud. Mycol.">
        <title>101 Dothideomycetes genomes: A test case for predicting lifestyles and emergence of pathogens.</title>
        <authorList>
            <person name="Haridas S."/>
            <person name="Albert R."/>
            <person name="Binder M."/>
            <person name="Bloem J."/>
            <person name="LaButti K."/>
            <person name="Salamov A."/>
            <person name="Andreopoulos B."/>
            <person name="Baker S."/>
            <person name="Barry K."/>
            <person name="Bills G."/>
            <person name="Bluhm B."/>
            <person name="Cannon C."/>
            <person name="Castanera R."/>
            <person name="Culley D."/>
            <person name="Daum C."/>
            <person name="Ezra D."/>
            <person name="Gonzalez J."/>
            <person name="Henrissat B."/>
            <person name="Kuo A."/>
            <person name="Liang C."/>
            <person name="Lipzen A."/>
            <person name="Lutzoni F."/>
            <person name="Magnuson J."/>
            <person name="Mondo S."/>
            <person name="Nolan M."/>
            <person name="Ohm R."/>
            <person name="Pangilinan J."/>
            <person name="Park H.-J."/>
            <person name="Ramirez L."/>
            <person name="Alfaro M."/>
            <person name="Sun H."/>
            <person name="Tritt A."/>
            <person name="Yoshinaga Y."/>
            <person name="Zwiers L.-H."/>
            <person name="Turgeon B."/>
            <person name="Goodwin S."/>
            <person name="Spatafora J."/>
            <person name="Crous P."/>
            <person name="Grigoriev I."/>
        </authorList>
    </citation>
    <scope>NUCLEOTIDE SEQUENCE [LARGE SCALE GENOMIC DNA]</scope>
    <source>
        <strain evidence="9">CBS 304.66</strain>
    </source>
</reference>
<evidence type="ECO:0000256" key="1">
    <source>
        <dbReference type="ARBA" id="ARBA00004141"/>
    </source>
</evidence>
<feature type="transmembrane region" description="Helical" evidence="7">
    <location>
        <begin position="247"/>
        <end position="268"/>
    </location>
</feature>
<feature type="transmembrane region" description="Helical" evidence="7">
    <location>
        <begin position="289"/>
        <end position="312"/>
    </location>
</feature>
<dbReference type="OrthoDB" id="3257095at2759"/>
<feature type="compositionally biased region" description="Acidic residues" evidence="6">
    <location>
        <begin position="13"/>
        <end position="27"/>
    </location>
</feature>
<dbReference type="GO" id="GO:0022857">
    <property type="term" value="F:transmembrane transporter activity"/>
    <property type="evidence" value="ECO:0007669"/>
    <property type="project" value="InterPro"/>
</dbReference>
<dbReference type="PANTHER" id="PTHR45649:SF2">
    <property type="entry name" value="ACID PERMEASE, PUTATIVE-RELATED"/>
    <property type="match status" value="1"/>
</dbReference>
<feature type="transmembrane region" description="Helical" evidence="7">
    <location>
        <begin position="390"/>
        <end position="408"/>
    </location>
</feature>
<dbReference type="InterPro" id="IPR002293">
    <property type="entry name" value="AA/rel_permease1"/>
</dbReference>
<evidence type="ECO:0000313" key="8">
    <source>
        <dbReference type="EMBL" id="KAF2257666.1"/>
    </source>
</evidence>
<name>A0A9P4N401_9PLEO</name>
<keyword evidence="5 7" id="KW-0472">Membrane</keyword>
<dbReference type="Gene3D" id="1.20.1740.10">
    <property type="entry name" value="Amino acid/polyamine transporter I"/>
    <property type="match status" value="1"/>
</dbReference>
<keyword evidence="3 7" id="KW-0812">Transmembrane</keyword>
<comment type="caution">
    <text evidence="8">The sequence shown here is derived from an EMBL/GenBank/DDBJ whole genome shotgun (WGS) entry which is preliminary data.</text>
</comment>
<dbReference type="EMBL" id="ML986882">
    <property type="protein sequence ID" value="KAF2257666.1"/>
    <property type="molecule type" value="Genomic_DNA"/>
</dbReference>
<dbReference type="Pfam" id="PF13520">
    <property type="entry name" value="AA_permease_2"/>
    <property type="match status" value="1"/>
</dbReference>
<feature type="transmembrane region" description="Helical" evidence="7">
    <location>
        <begin position="53"/>
        <end position="70"/>
    </location>
</feature>
<feature type="transmembrane region" description="Helical" evidence="7">
    <location>
        <begin position="135"/>
        <end position="158"/>
    </location>
</feature>
<keyword evidence="4 7" id="KW-1133">Transmembrane helix</keyword>
<evidence type="ECO:0000256" key="2">
    <source>
        <dbReference type="ARBA" id="ARBA00022448"/>
    </source>
</evidence>
<comment type="subcellular location">
    <subcellularLocation>
        <location evidence="1">Membrane</location>
        <topology evidence="1">Multi-pass membrane protein</topology>
    </subcellularLocation>
</comment>
<keyword evidence="2" id="KW-0813">Transport</keyword>
<evidence type="ECO:0000256" key="6">
    <source>
        <dbReference type="SAM" id="MobiDB-lite"/>
    </source>
</evidence>
<dbReference type="PANTHER" id="PTHR45649">
    <property type="entry name" value="AMINO-ACID PERMEASE BAT1"/>
    <property type="match status" value="1"/>
</dbReference>
<dbReference type="Proteomes" id="UP000800093">
    <property type="component" value="Unassembled WGS sequence"/>
</dbReference>
<feature type="transmembrane region" description="Helical" evidence="7">
    <location>
        <begin position="178"/>
        <end position="198"/>
    </location>
</feature>
<proteinExistence type="predicted"/>
<feature type="transmembrane region" description="Helical" evidence="7">
    <location>
        <begin position="90"/>
        <end position="114"/>
    </location>
</feature>
<gene>
    <name evidence="8" type="ORF">CC78DRAFT_563349</name>
</gene>
<sequence>MSEIAKESVVEAEPFDAELEGSAEDPDLAEKKGTSADRHAMWRMGKVQEMRRNFRFVSIFGFSMILMASWETMLGTSTIGLIDGGTAGLIWMYLICWLGFICVNTSMAEMGSMAPTSGGQYHWVSEFAPVKYQKFLSYIIGWLCVLGWQTGAANTAFLAGTQIQGLIALNKPDYNFEAWHGTLLVFAVSAFNVIFNTFLAKKLPLVEGIVLVVHIFGFFAILVVLWVMGPKGDAHAVFTTFNDYGVWNSNGLATLSGLVAVVLPLLGADAAVHMSEELRDASKTLPRSMIWTTVINGSTGWVMLITFCMVLGNLDDALASNTGQAYLYVFYNATKSVAGASVMGALVITMAIFCNLSITATSSRQLFAFARDQGIPFNKTFAHVSPKYDVPINAICLAFAVSCLLSLINLGSSVALMNIASLSTAAIIASYIVSISCIALKRIKGEPLLPSKFKLGRAGLPINIISIVFLIFIFVFSFMPMGPKPTPEGMNWSILMFGATVFFSLVYYYVVGRHVYVGPVAYVRKSA</sequence>
<evidence type="ECO:0000256" key="7">
    <source>
        <dbReference type="SAM" id="Phobius"/>
    </source>
</evidence>
<evidence type="ECO:0000313" key="9">
    <source>
        <dbReference type="Proteomes" id="UP000800093"/>
    </source>
</evidence>
<feature type="transmembrane region" description="Helical" evidence="7">
    <location>
        <begin position="414"/>
        <end position="440"/>
    </location>
</feature>
<protein>
    <submittedName>
        <fullName evidence="8">Amino acid transporter</fullName>
    </submittedName>
</protein>
<feature type="transmembrane region" description="Helical" evidence="7">
    <location>
        <begin position="337"/>
        <end position="358"/>
    </location>
</feature>
<dbReference type="PIRSF" id="PIRSF006060">
    <property type="entry name" value="AA_transporter"/>
    <property type="match status" value="1"/>
</dbReference>
<evidence type="ECO:0000256" key="4">
    <source>
        <dbReference type="ARBA" id="ARBA00022989"/>
    </source>
</evidence>
<feature type="region of interest" description="Disordered" evidence="6">
    <location>
        <begin position="1"/>
        <end position="35"/>
    </location>
</feature>
<evidence type="ECO:0000256" key="5">
    <source>
        <dbReference type="ARBA" id="ARBA00023136"/>
    </source>
</evidence>
<feature type="transmembrane region" description="Helical" evidence="7">
    <location>
        <begin position="491"/>
        <end position="510"/>
    </location>
</feature>
<evidence type="ECO:0000256" key="3">
    <source>
        <dbReference type="ARBA" id="ARBA00022692"/>
    </source>
</evidence>
<accession>A0A9P4N401</accession>
<dbReference type="GO" id="GO:0016020">
    <property type="term" value="C:membrane"/>
    <property type="evidence" value="ECO:0007669"/>
    <property type="project" value="UniProtKB-SubCell"/>
</dbReference>
<organism evidence="8 9">
    <name type="scientific">Lojkania enalia</name>
    <dbReference type="NCBI Taxonomy" id="147567"/>
    <lineage>
        <taxon>Eukaryota</taxon>
        <taxon>Fungi</taxon>
        <taxon>Dikarya</taxon>
        <taxon>Ascomycota</taxon>
        <taxon>Pezizomycotina</taxon>
        <taxon>Dothideomycetes</taxon>
        <taxon>Pleosporomycetidae</taxon>
        <taxon>Pleosporales</taxon>
        <taxon>Pleosporales incertae sedis</taxon>
        <taxon>Lojkania</taxon>
    </lineage>
</organism>
<dbReference type="AlphaFoldDB" id="A0A9P4N401"/>